<name>A0ACA9NFW5_9GLOM</name>
<sequence>AYWERGALRNILLLANKIFSIMNKSDIARKELLYQMKLYRIREKPFDILYSNSENPIVWWISLEDSFPKNEDYIV</sequence>
<keyword evidence="2" id="KW-1185">Reference proteome</keyword>
<accession>A0ACA9NFW5</accession>
<organism evidence="1 2">
    <name type="scientific">Dentiscutata heterogama</name>
    <dbReference type="NCBI Taxonomy" id="1316150"/>
    <lineage>
        <taxon>Eukaryota</taxon>
        <taxon>Fungi</taxon>
        <taxon>Fungi incertae sedis</taxon>
        <taxon>Mucoromycota</taxon>
        <taxon>Glomeromycotina</taxon>
        <taxon>Glomeromycetes</taxon>
        <taxon>Diversisporales</taxon>
        <taxon>Gigasporaceae</taxon>
        <taxon>Dentiscutata</taxon>
    </lineage>
</organism>
<feature type="non-terminal residue" evidence="1">
    <location>
        <position position="1"/>
    </location>
</feature>
<proteinExistence type="predicted"/>
<reference evidence="1" key="1">
    <citation type="submission" date="2021-06" db="EMBL/GenBank/DDBJ databases">
        <authorList>
            <person name="Kallberg Y."/>
            <person name="Tangrot J."/>
            <person name="Rosling A."/>
        </authorList>
    </citation>
    <scope>NUCLEOTIDE SEQUENCE</scope>
    <source>
        <strain evidence="1">IL203A</strain>
    </source>
</reference>
<evidence type="ECO:0000313" key="1">
    <source>
        <dbReference type="EMBL" id="CAG8654959.1"/>
    </source>
</evidence>
<dbReference type="EMBL" id="CAJVPU010016717">
    <property type="protein sequence ID" value="CAG8654959.1"/>
    <property type="molecule type" value="Genomic_DNA"/>
</dbReference>
<protein>
    <submittedName>
        <fullName evidence="1">15272_t:CDS:1</fullName>
    </submittedName>
</protein>
<feature type="non-terminal residue" evidence="1">
    <location>
        <position position="75"/>
    </location>
</feature>
<dbReference type="Proteomes" id="UP000789702">
    <property type="component" value="Unassembled WGS sequence"/>
</dbReference>
<comment type="caution">
    <text evidence="1">The sequence shown here is derived from an EMBL/GenBank/DDBJ whole genome shotgun (WGS) entry which is preliminary data.</text>
</comment>
<evidence type="ECO:0000313" key="2">
    <source>
        <dbReference type="Proteomes" id="UP000789702"/>
    </source>
</evidence>
<gene>
    <name evidence="1" type="ORF">DHETER_LOCUS9477</name>
</gene>